<comment type="subcellular location">
    <subcellularLocation>
        <location evidence="1">Cell membrane</location>
        <topology evidence="1">Multi-pass membrane protein</topology>
    </subcellularLocation>
</comment>
<evidence type="ECO:0000313" key="16">
    <source>
        <dbReference type="Proteomes" id="UP000030653"/>
    </source>
</evidence>
<dbReference type="InterPro" id="IPR027417">
    <property type="entry name" value="P-loop_NTPase"/>
</dbReference>
<dbReference type="PROSITE" id="PS50929">
    <property type="entry name" value="ABC_TM1F"/>
    <property type="match status" value="2"/>
</dbReference>
<dbReference type="CDD" id="cd03249">
    <property type="entry name" value="ABC_MTABC3_MDL1_MDL2"/>
    <property type="match status" value="2"/>
</dbReference>
<keyword evidence="6" id="KW-0547">Nucleotide-binding</keyword>
<accession>M5FYU2</accession>
<keyword evidence="9 12" id="KW-0472">Membrane</keyword>
<feature type="domain" description="ABC transporter" evidence="13">
    <location>
        <begin position="364"/>
        <end position="609"/>
    </location>
</feature>
<dbReference type="RefSeq" id="XP_040630090.1">
    <property type="nucleotide sequence ID" value="XM_040776311.1"/>
</dbReference>
<feature type="transmembrane region" description="Helical" evidence="12">
    <location>
        <begin position="962"/>
        <end position="985"/>
    </location>
</feature>
<evidence type="ECO:0000256" key="2">
    <source>
        <dbReference type="ARBA" id="ARBA00007577"/>
    </source>
</evidence>
<evidence type="ECO:0000259" key="14">
    <source>
        <dbReference type="PROSITE" id="PS50929"/>
    </source>
</evidence>
<keyword evidence="16" id="KW-1185">Reference proteome</keyword>
<dbReference type="GO" id="GO:0090374">
    <property type="term" value="P:oligopeptide export from mitochondrion"/>
    <property type="evidence" value="ECO:0007669"/>
    <property type="project" value="TreeGrafter"/>
</dbReference>
<dbReference type="GO" id="GO:0005524">
    <property type="term" value="F:ATP binding"/>
    <property type="evidence" value="ECO:0007669"/>
    <property type="project" value="UniProtKB-KW"/>
</dbReference>
<comment type="similarity">
    <text evidence="2">Belongs to the ABC transporter superfamily. ABCB family. Multidrug resistance exporter (TC 3.A.1.201) subfamily.</text>
</comment>
<dbReference type="AlphaFoldDB" id="M5FYU2"/>
<feature type="transmembrane region" description="Helical" evidence="12">
    <location>
        <begin position="744"/>
        <end position="762"/>
    </location>
</feature>
<dbReference type="PANTHER" id="PTHR43394:SF27">
    <property type="entry name" value="ATP-DEPENDENT TRANSLOCASE ABCB1-LIKE"/>
    <property type="match status" value="1"/>
</dbReference>
<dbReference type="HOGENOM" id="CLU_000604_17_2_1"/>
<evidence type="ECO:0000256" key="8">
    <source>
        <dbReference type="ARBA" id="ARBA00022989"/>
    </source>
</evidence>
<feature type="transmembrane region" description="Helical" evidence="12">
    <location>
        <begin position="162"/>
        <end position="181"/>
    </location>
</feature>
<dbReference type="CDD" id="cd18578">
    <property type="entry name" value="ABC_6TM_Pgp_ABCB1_D2_like"/>
    <property type="match status" value="1"/>
</dbReference>
<dbReference type="SUPFAM" id="SSF90123">
    <property type="entry name" value="ABC transporter transmembrane region"/>
    <property type="match status" value="2"/>
</dbReference>
<dbReference type="Pfam" id="PF00005">
    <property type="entry name" value="ABC_tran"/>
    <property type="match status" value="2"/>
</dbReference>
<sequence length="1272" mass="139038">MAADVERDPKPVSFFTLFRYHSWLDIFLNLLGCVCGAAAGSAQPLMTILMGRLVTQFVNFTVALASGESSQIAEASAEFKDAAAKNALYLVILGIGAYVVVHTYMFIWIYTGEKATKRIREEYLKALLRQNIAFFDTLGAGEIVTRIQSDTHIIQIGISEKVPLIASALSGFLTGYIVAYVRSWRLALALSSILPCVLLIFAAFFSFHSKYEEISLKAISQGATIAEQVISTIRTTKALGAEKKLFAVYQEFVNTAAKAMLTTTFIDGALFGIFFFIQYGAYALAFYYGTTLILYGIGNAGTVVNVFLSLVTGSLSLILLMPFLENISNARVAAAKLFATIDRVPTIDSASEEGLRPEVVHGHITFENVLFEYPSRPNVKVLKSVNMTFEAGKSTALVGPSGCGKSTTVALVERFYDPLNGSIKLDGHDLRSLNVRWLRSQIGLVGQEPVLFATTVKQNIAYGLTGTPWENTSVEEQFRLVREACIKANADGFISKLPEGYDTNVGQAGLLLSGGQKQRIAIARAIVSNPKILLLDEATSALDTMSERVVQNALEKVSQGRTIITIAHRLSTIKNADKIYVLNEGSLEEEGTHNELLRNPDGPYSVLVHAQQLRELAERAGDPEKVPLPPHVDQVVVADEEGQEERSTDIPLRRIATGPSVVSEAFIKRSPMEDDEEGKRRYPFTVIVKRLARLNRRALPYYISGALFATANGMIYPLFGIVFANAINGWSSTDPTEIRHAGNHYALLLFIIAICSGILFAGQNSMTEAASVVLTQRIRALSFETIMRQDVGWFDDERHSVGALTAGLSENARKVGDVAGDTLGTLFQAGITVIGGGIVGLCYGWKLSLVGLACVPFLLSAGYLFLRVVMLKDERDKLAHEDSAQFACEVASAVRTIVSLTREEASYLQYRHFLDQPFRNAKKTALVSGGFFGLSQGCPYFVIALMFWYGSRLVASQEYTTVQFFVCLMSGTFGVMQVATSLSFMPDVSSGAMGSRKLFELLDSTPEIDTDSPDGKHIQQLKGQVAFRNVHFRYPTRLEVRVLRGLNLDVQPGQTVAVCGPSGCGKSTTVQLIERFYEVLYGVIYVDGIPLPELNVANYRKNVGIVSQEPNLYAGSLKFNLLLGATNPDEVTQADLDEACREANILEFIKGLPEGLDTDVGNKGTALSGGQKQRVAIARALIRKPKILLLDEATSALDSTSEHVVQLALDNAARGRTTVTVAHRLSTIQNADRIYFMQDGRVAEAGTHDELVKLRGGYYELVRLQALTRGGQ</sequence>
<keyword evidence="3" id="KW-0813">Transport</keyword>
<evidence type="ECO:0000256" key="3">
    <source>
        <dbReference type="ARBA" id="ARBA00022448"/>
    </source>
</evidence>
<dbReference type="PROSITE" id="PS00211">
    <property type="entry name" value="ABC_TRANSPORTER_1"/>
    <property type="match status" value="2"/>
</dbReference>
<feature type="transmembrane region" description="Helical" evidence="12">
    <location>
        <begin position="187"/>
        <end position="207"/>
    </location>
</feature>
<comment type="catalytic activity">
    <reaction evidence="11">
        <text>itraconazole(in) + ATP + H2O = itraconazole(out) + ADP + phosphate + H(+)</text>
        <dbReference type="Rhea" id="RHEA:33503"/>
        <dbReference type="ChEBI" id="CHEBI:6076"/>
        <dbReference type="ChEBI" id="CHEBI:15377"/>
        <dbReference type="ChEBI" id="CHEBI:15378"/>
        <dbReference type="ChEBI" id="CHEBI:30616"/>
        <dbReference type="ChEBI" id="CHEBI:43474"/>
        <dbReference type="ChEBI" id="CHEBI:456216"/>
    </reaction>
    <physiologicalReaction direction="left-to-right" evidence="11">
        <dbReference type="Rhea" id="RHEA:33504"/>
    </physiologicalReaction>
</comment>
<evidence type="ECO:0000256" key="12">
    <source>
        <dbReference type="SAM" id="Phobius"/>
    </source>
</evidence>
<dbReference type="GO" id="GO:0016887">
    <property type="term" value="F:ATP hydrolysis activity"/>
    <property type="evidence" value="ECO:0007669"/>
    <property type="project" value="InterPro"/>
</dbReference>
<feature type="domain" description="ABC transmembrane type-1" evidence="14">
    <location>
        <begin position="705"/>
        <end position="990"/>
    </location>
</feature>
<dbReference type="InterPro" id="IPR003439">
    <property type="entry name" value="ABC_transporter-like_ATP-bd"/>
</dbReference>
<dbReference type="OMA" id="GYFRLAM"/>
<dbReference type="Gene3D" id="3.40.50.300">
    <property type="entry name" value="P-loop containing nucleotide triphosphate hydrolases"/>
    <property type="match status" value="2"/>
</dbReference>
<feature type="transmembrane region" description="Helical" evidence="12">
    <location>
        <begin position="268"/>
        <end position="288"/>
    </location>
</feature>
<feature type="transmembrane region" description="Helical" evidence="12">
    <location>
        <begin position="847"/>
        <end position="866"/>
    </location>
</feature>
<dbReference type="OrthoDB" id="6500128at2759"/>
<keyword evidence="5" id="KW-0677">Repeat</keyword>
<dbReference type="GeneID" id="63691373"/>
<evidence type="ECO:0000313" key="15">
    <source>
        <dbReference type="EMBL" id="EJU03196.1"/>
    </source>
</evidence>
<name>M5FYU2_DACPD</name>
<feature type="transmembrane region" description="Helical" evidence="12">
    <location>
        <begin position="699"/>
        <end position="724"/>
    </location>
</feature>
<feature type="transmembrane region" description="Helical" evidence="12">
    <location>
        <begin position="823"/>
        <end position="841"/>
    </location>
</feature>
<dbReference type="PROSITE" id="PS50893">
    <property type="entry name" value="ABC_TRANSPORTER_2"/>
    <property type="match status" value="2"/>
</dbReference>
<feature type="transmembrane region" description="Helical" evidence="12">
    <location>
        <begin position="20"/>
        <end position="42"/>
    </location>
</feature>
<dbReference type="Pfam" id="PF00664">
    <property type="entry name" value="ABC_membrane"/>
    <property type="match status" value="2"/>
</dbReference>
<proteinExistence type="inferred from homology"/>
<dbReference type="PANTHER" id="PTHR43394">
    <property type="entry name" value="ATP-DEPENDENT PERMEASE MDL1, MITOCHONDRIAL"/>
    <property type="match status" value="1"/>
</dbReference>
<reference evidence="15 16" key="1">
    <citation type="journal article" date="2012" name="Science">
        <title>The Paleozoic origin of enzymatic lignin decomposition reconstructed from 31 fungal genomes.</title>
        <authorList>
            <person name="Floudas D."/>
            <person name="Binder M."/>
            <person name="Riley R."/>
            <person name="Barry K."/>
            <person name="Blanchette R.A."/>
            <person name="Henrissat B."/>
            <person name="Martinez A.T."/>
            <person name="Otillar R."/>
            <person name="Spatafora J.W."/>
            <person name="Yadav J.S."/>
            <person name="Aerts A."/>
            <person name="Benoit I."/>
            <person name="Boyd A."/>
            <person name="Carlson A."/>
            <person name="Copeland A."/>
            <person name="Coutinho P.M."/>
            <person name="de Vries R.P."/>
            <person name="Ferreira P."/>
            <person name="Findley K."/>
            <person name="Foster B."/>
            <person name="Gaskell J."/>
            <person name="Glotzer D."/>
            <person name="Gorecki P."/>
            <person name="Heitman J."/>
            <person name="Hesse C."/>
            <person name="Hori C."/>
            <person name="Igarashi K."/>
            <person name="Jurgens J.A."/>
            <person name="Kallen N."/>
            <person name="Kersten P."/>
            <person name="Kohler A."/>
            <person name="Kuees U."/>
            <person name="Kumar T.K.A."/>
            <person name="Kuo A."/>
            <person name="LaButti K."/>
            <person name="Larrondo L.F."/>
            <person name="Lindquist E."/>
            <person name="Ling A."/>
            <person name="Lombard V."/>
            <person name="Lucas S."/>
            <person name="Lundell T."/>
            <person name="Martin R."/>
            <person name="McLaughlin D.J."/>
            <person name="Morgenstern I."/>
            <person name="Morin E."/>
            <person name="Murat C."/>
            <person name="Nagy L.G."/>
            <person name="Nolan M."/>
            <person name="Ohm R.A."/>
            <person name="Patyshakuliyeva A."/>
            <person name="Rokas A."/>
            <person name="Ruiz-Duenas F.J."/>
            <person name="Sabat G."/>
            <person name="Salamov A."/>
            <person name="Samejima M."/>
            <person name="Schmutz J."/>
            <person name="Slot J.C."/>
            <person name="St John F."/>
            <person name="Stenlid J."/>
            <person name="Sun H."/>
            <person name="Sun S."/>
            <person name="Syed K."/>
            <person name="Tsang A."/>
            <person name="Wiebenga A."/>
            <person name="Young D."/>
            <person name="Pisabarro A."/>
            <person name="Eastwood D.C."/>
            <person name="Martin F."/>
            <person name="Cullen D."/>
            <person name="Grigoriev I.V."/>
            <person name="Hibbett D.S."/>
        </authorList>
    </citation>
    <scope>NUCLEOTIDE SEQUENCE [LARGE SCALE GENOMIC DNA]</scope>
    <source>
        <strain evidence="15 16">DJM-731 SS1</strain>
    </source>
</reference>
<evidence type="ECO:0000256" key="4">
    <source>
        <dbReference type="ARBA" id="ARBA00022692"/>
    </source>
</evidence>
<dbReference type="Gene3D" id="1.20.1560.10">
    <property type="entry name" value="ABC transporter type 1, transmembrane domain"/>
    <property type="match status" value="3"/>
</dbReference>
<feature type="domain" description="ABC transmembrane type-1" evidence="14">
    <location>
        <begin position="30"/>
        <end position="329"/>
    </location>
</feature>
<feature type="transmembrane region" description="Helical" evidence="12">
    <location>
        <begin position="925"/>
        <end position="950"/>
    </location>
</feature>
<dbReference type="GO" id="GO:0005886">
    <property type="term" value="C:plasma membrane"/>
    <property type="evidence" value="ECO:0007669"/>
    <property type="project" value="UniProtKB-SubCell"/>
</dbReference>
<dbReference type="CDD" id="cd18577">
    <property type="entry name" value="ABC_6TM_Pgp_ABCB1_D1_like"/>
    <property type="match status" value="1"/>
</dbReference>
<dbReference type="FunFam" id="3.40.50.300:FF:001370">
    <property type="entry name" value="p-GlycoProtein related"/>
    <property type="match status" value="1"/>
</dbReference>
<feature type="domain" description="ABC transporter" evidence="13">
    <location>
        <begin position="1025"/>
        <end position="1264"/>
    </location>
</feature>
<evidence type="ECO:0000256" key="9">
    <source>
        <dbReference type="ARBA" id="ARBA00023136"/>
    </source>
</evidence>
<organism evidence="15 16">
    <name type="scientific">Dacryopinax primogenitus (strain DJM 731)</name>
    <name type="common">Brown rot fungus</name>
    <dbReference type="NCBI Taxonomy" id="1858805"/>
    <lineage>
        <taxon>Eukaryota</taxon>
        <taxon>Fungi</taxon>
        <taxon>Dikarya</taxon>
        <taxon>Basidiomycota</taxon>
        <taxon>Agaricomycotina</taxon>
        <taxon>Dacrymycetes</taxon>
        <taxon>Dacrymycetales</taxon>
        <taxon>Dacrymycetaceae</taxon>
        <taxon>Dacryopinax</taxon>
    </lineage>
</organism>
<keyword evidence="8 12" id="KW-1133">Transmembrane helix</keyword>
<dbReference type="GO" id="GO:0009636">
    <property type="term" value="P:response to toxic substance"/>
    <property type="evidence" value="ECO:0007669"/>
    <property type="project" value="UniProtKB-ARBA"/>
</dbReference>
<keyword evidence="4 12" id="KW-0812">Transmembrane</keyword>
<evidence type="ECO:0000256" key="1">
    <source>
        <dbReference type="ARBA" id="ARBA00004651"/>
    </source>
</evidence>
<evidence type="ECO:0000256" key="6">
    <source>
        <dbReference type="ARBA" id="ARBA00022741"/>
    </source>
</evidence>
<dbReference type="Proteomes" id="UP000030653">
    <property type="component" value="Unassembled WGS sequence"/>
</dbReference>
<evidence type="ECO:0000256" key="11">
    <source>
        <dbReference type="ARBA" id="ARBA00051750"/>
    </source>
</evidence>
<dbReference type="GO" id="GO:0005743">
    <property type="term" value="C:mitochondrial inner membrane"/>
    <property type="evidence" value="ECO:0007669"/>
    <property type="project" value="TreeGrafter"/>
</dbReference>
<protein>
    <submittedName>
        <fullName evidence="15">Multidrug resistance protein 1</fullName>
    </submittedName>
</protein>
<dbReference type="InterPro" id="IPR039421">
    <property type="entry name" value="Type_1_exporter"/>
</dbReference>
<dbReference type="InterPro" id="IPR003593">
    <property type="entry name" value="AAA+_ATPase"/>
</dbReference>
<dbReference type="SMART" id="SM00382">
    <property type="entry name" value="AAA"/>
    <property type="match status" value="2"/>
</dbReference>
<dbReference type="InterPro" id="IPR036640">
    <property type="entry name" value="ABC1_TM_sf"/>
</dbReference>
<dbReference type="FunFam" id="3.40.50.300:FF:000066">
    <property type="entry name" value="ABC transporter B family member 1"/>
    <property type="match status" value="1"/>
</dbReference>
<dbReference type="InterPro" id="IPR017871">
    <property type="entry name" value="ABC_transporter-like_CS"/>
</dbReference>
<evidence type="ECO:0000259" key="13">
    <source>
        <dbReference type="PROSITE" id="PS50893"/>
    </source>
</evidence>
<dbReference type="InterPro" id="IPR011527">
    <property type="entry name" value="ABC1_TM_dom"/>
</dbReference>
<gene>
    <name evidence="15" type="ORF">DACRYDRAFT_78082</name>
</gene>
<feature type="transmembrane region" description="Helical" evidence="12">
    <location>
        <begin position="87"/>
        <end position="110"/>
    </location>
</feature>
<evidence type="ECO:0000256" key="7">
    <source>
        <dbReference type="ARBA" id="ARBA00022840"/>
    </source>
</evidence>
<feature type="transmembrane region" description="Helical" evidence="12">
    <location>
        <begin position="300"/>
        <end position="321"/>
    </location>
</feature>
<evidence type="ECO:0000256" key="5">
    <source>
        <dbReference type="ARBA" id="ARBA00022737"/>
    </source>
</evidence>
<keyword evidence="10" id="KW-0325">Glycoprotein</keyword>
<dbReference type="STRING" id="1858805.M5FYU2"/>
<keyword evidence="7" id="KW-0067">ATP-binding</keyword>
<dbReference type="SUPFAM" id="SSF52540">
    <property type="entry name" value="P-loop containing nucleoside triphosphate hydrolases"/>
    <property type="match status" value="2"/>
</dbReference>
<dbReference type="EMBL" id="JH795860">
    <property type="protein sequence ID" value="EJU03196.1"/>
    <property type="molecule type" value="Genomic_DNA"/>
</dbReference>
<evidence type="ECO:0000256" key="10">
    <source>
        <dbReference type="ARBA" id="ARBA00023180"/>
    </source>
</evidence>
<dbReference type="GO" id="GO:0015421">
    <property type="term" value="F:ABC-type oligopeptide transporter activity"/>
    <property type="evidence" value="ECO:0007669"/>
    <property type="project" value="TreeGrafter"/>
</dbReference>